<comment type="caution">
    <text evidence="3">The sequence shown here is derived from an EMBL/GenBank/DDBJ whole genome shotgun (WGS) entry which is preliminary data.</text>
</comment>
<proteinExistence type="predicted"/>
<keyword evidence="4" id="KW-1185">Reference proteome</keyword>
<feature type="region of interest" description="Disordered" evidence="1">
    <location>
        <begin position="189"/>
        <end position="238"/>
    </location>
</feature>
<feature type="transmembrane region" description="Helical" evidence="2">
    <location>
        <begin position="244"/>
        <end position="263"/>
    </location>
</feature>
<keyword evidence="2" id="KW-0812">Transmembrane</keyword>
<name>A0ABT6AE22_9ACTN</name>
<accession>A0ABT6AE22</accession>
<gene>
    <name evidence="3" type="ORF">P3H78_30705</name>
</gene>
<evidence type="ECO:0000313" key="4">
    <source>
        <dbReference type="Proteomes" id="UP001221150"/>
    </source>
</evidence>
<reference evidence="3 4" key="1">
    <citation type="submission" date="2023-03" db="EMBL/GenBank/DDBJ databases">
        <title>Draft genome sequence of Streptomyces sp. K1PA1 isolated from peat swamp forest in Thailand.</title>
        <authorList>
            <person name="Klaysubun C."/>
            <person name="Duangmal K."/>
        </authorList>
    </citation>
    <scope>NUCLEOTIDE SEQUENCE [LARGE SCALE GENOMIC DNA]</scope>
    <source>
        <strain evidence="3 4">K1PA1</strain>
    </source>
</reference>
<feature type="transmembrane region" description="Helical" evidence="2">
    <location>
        <begin position="296"/>
        <end position="315"/>
    </location>
</feature>
<organism evidence="3 4">
    <name type="scientific">Streptomyces tropicalis</name>
    <dbReference type="NCBI Taxonomy" id="3034234"/>
    <lineage>
        <taxon>Bacteria</taxon>
        <taxon>Bacillati</taxon>
        <taxon>Actinomycetota</taxon>
        <taxon>Actinomycetes</taxon>
        <taxon>Kitasatosporales</taxon>
        <taxon>Streptomycetaceae</taxon>
        <taxon>Streptomyces</taxon>
    </lineage>
</organism>
<feature type="region of interest" description="Disordered" evidence="1">
    <location>
        <begin position="1"/>
        <end position="44"/>
    </location>
</feature>
<evidence type="ECO:0000313" key="3">
    <source>
        <dbReference type="EMBL" id="MDF3302905.1"/>
    </source>
</evidence>
<dbReference type="Proteomes" id="UP001221150">
    <property type="component" value="Unassembled WGS sequence"/>
</dbReference>
<sequence>MTTRSSPPRSDRTVIVRTGEPSPSQAPAAVPAGDGGAPEDAVPAADPARTALGDVPLEAVVRLVTLLEGSPDRGDAVGHVLRTLAVERPVEDVALLVAELTRPPRAAGSADAAIRAAVENRRIDDVARLTALLHRPSLRPHCGREAVRAAAAGRPVEDLVDLVGRLARERSAPAVPPVPAVPPAGAVGAGPPCPPGAPAPGEPRNGACPPRPELLPGAATDPGEVPTHSSQDTPARTGRTGGFWPGWLAAAALVVCGAAYFPLRRDGVPLLVYGVTLAASGLCGVLALALALRTGVVWLVTGAVVPAALAATGYVEGRFASAEVSRTLAITVAPPWSAGLTAVCASLACLAALCLLLMVQVAERHPAPRQQGAAVGEP</sequence>
<feature type="transmembrane region" description="Helical" evidence="2">
    <location>
        <begin position="336"/>
        <end position="359"/>
    </location>
</feature>
<dbReference type="EMBL" id="JARJBB010000032">
    <property type="protein sequence ID" value="MDF3302905.1"/>
    <property type="molecule type" value="Genomic_DNA"/>
</dbReference>
<evidence type="ECO:0000256" key="1">
    <source>
        <dbReference type="SAM" id="MobiDB-lite"/>
    </source>
</evidence>
<feature type="compositionally biased region" description="Pro residues" evidence="1">
    <location>
        <begin position="191"/>
        <end position="201"/>
    </location>
</feature>
<evidence type="ECO:0000256" key="2">
    <source>
        <dbReference type="SAM" id="Phobius"/>
    </source>
</evidence>
<feature type="compositionally biased region" description="Low complexity" evidence="1">
    <location>
        <begin position="21"/>
        <end position="44"/>
    </location>
</feature>
<feature type="transmembrane region" description="Helical" evidence="2">
    <location>
        <begin position="270"/>
        <end position="290"/>
    </location>
</feature>
<keyword evidence="2" id="KW-1133">Transmembrane helix</keyword>
<dbReference type="RefSeq" id="WP_276112456.1">
    <property type="nucleotide sequence ID" value="NZ_JARJBB010000032.1"/>
</dbReference>
<keyword evidence="2" id="KW-0472">Membrane</keyword>
<protein>
    <submittedName>
        <fullName evidence="3">Uncharacterized protein</fullName>
    </submittedName>
</protein>